<reference evidence="3" key="1">
    <citation type="journal article" date="2019" name="Sci. Rep.">
        <title>Draft genome of Tanacetum cinerariifolium, the natural source of mosquito coil.</title>
        <authorList>
            <person name="Yamashiro T."/>
            <person name="Shiraishi A."/>
            <person name="Satake H."/>
            <person name="Nakayama K."/>
        </authorList>
    </citation>
    <scope>NUCLEOTIDE SEQUENCE</scope>
</reference>
<sequence length="422" mass="48480">MIFKSFKIIVKGKKFWISAKEVTGWTPDFDKRDESFTDSDNDSLGVNSEEIKSKANSEVDSDVEKIPETIFEQGDQDRFKSKVTLKKSNDVQGGTQSVDLFNIYELLKKKKPSPSVSQQTEGEPKYPPDFTPKDVSEVDIFNIKSCWGNLAFDFVASYSVGNSGGILCVWDSNMFHKEHSTVSNYFIAIMGKWVQSDKNMLIISVYAPQELCEKKMLWQYLNHLIDRWKGEVIVMGDFNEVRNQEERFGSIFNVQGAASFNSFISSGGLVEVPSEGYSFTWCHKSASKMNKLDRFLISEGLMESCPNISAITLDRHLSDHRPIVLREINYDYGPTPFRFYHYWLLNKLRQLKKEIHSWVKDNKEKNKNEKQNLKTTLADIDLLLDKGDENSKYFHGIIKKHRSNLAIRGILVDGAWIEDPQV</sequence>
<feature type="domain" description="Endonuclease/exonuclease/phosphatase" evidence="2">
    <location>
        <begin position="200"/>
        <end position="324"/>
    </location>
</feature>
<feature type="compositionally biased region" description="Basic and acidic residues" evidence="1">
    <location>
        <begin position="122"/>
        <end position="131"/>
    </location>
</feature>
<feature type="compositionally biased region" description="Basic and acidic residues" evidence="1">
    <location>
        <begin position="49"/>
        <end position="60"/>
    </location>
</feature>
<proteinExistence type="predicted"/>
<protein>
    <submittedName>
        <fullName evidence="3">RNA-directed DNA polymerase, eukaryota</fullName>
    </submittedName>
</protein>
<accession>A0A699GZL0</accession>
<dbReference type="Pfam" id="PF14529">
    <property type="entry name" value="Exo_endo_phos_2"/>
    <property type="match status" value="1"/>
</dbReference>
<dbReference type="PANTHER" id="PTHR33710:SF64">
    <property type="entry name" value="ENDONUCLEASE_EXONUCLEASE_PHOSPHATASE DOMAIN-CONTAINING PROTEIN"/>
    <property type="match status" value="1"/>
</dbReference>
<evidence type="ECO:0000256" key="1">
    <source>
        <dbReference type="SAM" id="MobiDB-lite"/>
    </source>
</evidence>
<feature type="region of interest" description="Disordered" evidence="1">
    <location>
        <begin position="112"/>
        <end position="131"/>
    </location>
</feature>
<dbReference type="PANTHER" id="PTHR33710">
    <property type="entry name" value="BNAC02G09200D PROTEIN"/>
    <property type="match status" value="1"/>
</dbReference>
<name>A0A699GZL0_TANCI</name>
<dbReference type="GO" id="GO:0003964">
    <property type="term" value="F:RNA-directed DNA polymerase activity"/>
    <property type="evidence" value="ECO:0007669"/>
    <property type="project" value="UniProtKB-KW"/>
</dbReference>
<gene>
    <name evidence="3" type="ORF">Tci_263671</name>
</gene>
<evidence type="ECO:0000259" key="2">
    <source>
        <dbReference type="Pfam" id="PF14529"/>
    </source>
</evidence>
<dbReference type="AlphaFoldDB" id="A0A699GZL0"/>
<keyword evidence="3" id="KW-0695">RNA-directed DNA polymerase</keyword>
<evidence type="ECO:0000313" key="3">
    <source>
        <dbReference type="EMBL" id="GEW91695.1"/>
    </source>
</evidence>
<dbReference type="InterPro" id="IPR005135">
    <property type="entry name" value="Endo/exonuclease/phosphatase"/>
</dbReference>
<dbReference type="Gene3D" id="3.60.10.10">
    <property type="entry name" value="Endonuclease/exonuclease/phosphatase"/>
    <property type="match status" value="1"/>
</dbReference>
<feature type="region of interest" description="Disordered" evidence="1">
    <location>
        <begin position="28"/>
        <end position="60"/>
    </location>
</feature>
<comment type="caution">
    <text evidence="3">The sequence shown here is derived from an EMBL/GenBank/DDBJ whole genome shotgun (WGS) entry which is preliminary data.</text>
</comment>
<organism evidence="3">
    <name type="scientific">Tanacetum cinerariifolium</name>
    <name type="common">Dalmatian daisy</name>
    <name type="synonym">Chrysanthemum cinerariifolium</name>
    <dbReference type="NCBI Taxonomy" id="118510"/>
    <lineage>
        <taxon>Eukaryota</taxon>
        <taxon>Viridiplantae</taxon>
        <taxon>Streptophyta</taxon>
        <taxon>Embryophyta</taxon>
        <taxon>Tracheophyta</taxon>
        <taxon>Spermatophyta</taxon>
        <taxon>Magnoliopsida</taxon>
        <taxon>eudicotyledons</taxon>
        <taxon>Gunneridae</taxon>
        <taxon>Pentapetalae</taxon>
        <taxon>asterids</taxon>
        <taxon>campanulids</taxon>
        <taxon>Asterales</taxon>
        <taxon>Asteraceae</taxon>
        <taxon>Asteroideae</taxon>
        <taxon>Anthemideae</taxon>
        <taxon>Anthemidinae</taxon>
        <taxon>Tanacetum</taxon>
    </lineage>
</organism>
<keyword evidence="3" id="KW-0548">Nucleotidyltransferase</keyword>
<dbReference type="EMBL" id="BKCJ010080187">
    <property type="protein sequence ID" value="GEW91695.1"/>
    <property type="molecule type" value="Genomic_DNA"/>
</dbReference>
<dbReference type="InterPro" id="IPR036691">
    <property type="entry name" value="Endo/exonu/phosph_ase_sf"/>
</dbReference>
<keyword evidence="3" id="KW-0808">Transferase</keyword>
<dbReference type="SUPFAM" id="SSF56219">
    <property type="entry name" value="DNase I-like"/>
    <property type="match status" value="1"/>
</dbReference>